<dbReference type="AlphaFoldDB" id="A0A453EAP2"/>
<organism evidence="1 2">
    <name type="scientific">Aegilops tauschii subsp. strangulata</name>
    <name type="common">Goatgrass</name>
    <dbReference type="NCBI Taxonomy" id="200361"/>
    <lineage>
        <taxon>Eukaryota</taxon>
        <taxon>Viridiplantae</taxon>
        <taxon>Streptophyta</taxon>
        <taxon>Embryophyta</taxon>
        <taxon>Tracheophyta</taxon>
        <taxon>Spermatophyta</taxon>
        <taxon>Magnoliopsida</taxon>
        <taxon>Liliopsida</taxon>
        <taxon>Poales</taxon>
        <taxon>Poaceae</taxon>
        <taxon>BOP clade</taxon>
        <taxon>Pooideae</taxon>
        <taxon>Triticodae</taxon>
        <taxon>Triticeae</taxon>
        <taxon>Triticinae</taxon>
        <taxon>Aegilops</taxon>
    </lineage>
</organism>
<reference evidence="1" key="4">
    <citation type="submission" date="2019-03" db="UniProtKB">
        <authorList>
            <consortium name="EnsemblPlants"/>
        </authorList>
    </citation>
    <scope>IDENTIFICATION</scope>
</reference>
<reference evidence="2" key="2">
    <citation type="journal article" date="2017" name="Nat. Plants">
        <title>The Aegilops tauschii genome reveals multiple impacts of transposons.</title>
        <authorList>
            <person name="Zhao G."/>
            <person name="Zou C."/>
            <person name="Li K."/>
            <person name="Wang K."/>
            <person name="Li T."/>
            <person name="Gao L."/>
            <person name="Zhang X."/>
            <person name="Wang H."/>
            <person name="Yang Z."/>
            <person name="Liu X."/>
            <person name="Jiang W."/>
            <person name="Mao L."/>
            <person name="Kong X."/>
            <person name="Jiao Y."/>
            <person name="Jia J."/>
        </authorList>
    </citation>
    <scope>NUCLEOTIDE SEQUENCE [LARGE SCALE GENOMIC DNA]</scope>
    <source>
        <strain evidence="2">cv. AL8/78</strain>
    </source>
</reference>
<keyword evidence="2" id="KW-1185">Reference proteome</keyword>
<accession>A0A453EAP2</accession>
<sequence length="94" mass="10743">MFTPKLHPKLDTRCAFTYLLSYQKICKVPCSTFGRFFFFHPASEAHTRTFFSSRLLPCTHVCRPIPWRKTSMPPHAKFNGLLSDSPPFGNSSSS</sequence>
<dbReference type="Gramene" id="AET3Gv20275600.37">
    <property type="protein sequence ID" value="AET3Gv20275600.37"/>
    <property type="gene ID" value="AET3Gv20275600"/>
</dbReference>
<evidence type="ECO:0000313" key="2">
    <source>
        <dbReference type="Proteomes" id="UP000015105"/>
    </source>
</evidence>
<dbReference type="EnsemblPlants" id="AET3Gv20275600.37">
    <property type="protein sequence ID" value="AET3Gv20275600.37"/>
    <property type="gene ID" value="AET3Gv20275600"/>
</dbReference>
<evidence type="ECO:0000313" key="1">
    <source>
        <dbReference type="EnsemblPlants" id="AET3Gv20275600.37"/>
    </source>
</evidence>
<dbReference type="Proteomes" id="UP000015105">
    <property type="component" value="Chromosome 3D"/>
</dbReference>
<proteinExistence type="predicted"/>
<reference evidence="1" key="5">
    <citation type="journal article" date="2021" name="G3 (Bethesda)">
        <title>Aegilops tauschii genome assembly Aet v5.0 features greater sequence contiguity and improved annotation.</title>
        <authorList>
            <person name="Wang L."/>
            <person name="Zhu T."/>
            <person name="Rodriguez J.C."/>
            <person name="Deal K.R."/>
            <person name="Dubcovsky J."/>
            <person name="McGuire P.E."/>
            <person name="Lux T."/>
            <person name="Spannagl M."/>
            <person name="Mayer K.F.X."/>
            <person name="Baldrich P."/>
            <person name="Meyers B.C."/>
            <person name="Huo N."/>
            <person name="Gu Y.Q."/>
            <person name="Zhou H."/>
            <person name="Devos K.M."/>
            <person name="Bennetzen J.L."/>
            <person name="Unver T."/>
            <person name="Budak H."/>
            <person name="Gulick P.J."/>
            <person name="Galiba G."/>
            <person name="Kalapos B."/>
            <person name="Nelson D.R."/>
            <person name="Li P."/>
            <person name="You F.M."/>
            <person name="Luo M.C."/>
            <person name="Dvorak J."/>
        </authorList>
    </citation>
    <scope>NUCLEOTIDE SEQUENCE [LARGE SCALE GENOMIC DNA]</scope>
    <source>
        <strain evidence="1">cv. AL8/78</strain>
    </source>
</reference>
<protein>
    <submittedName>
        <fullName evidence="1">Uncharacterized protein</fullName>
    </submittedName>
</protein>
<reference evidence="1" key="3">
    <citation type="journal article" date="2017" name="Nature">
        <title>Genome sequence of the progenitor of the wheat D genome Aegilops tauschii.</title>
        <authorList>
            <person name="Luo M.C."/>
            <person name="Gu Y.Q."/>
            <person name="Puiu D."/>
            <person name="Wang H."/>
            <person name="Twardziok S.O."/>
            <person name="Deal K.R."/>
            <person name="Huo N."/>
            <person name="Zhu T."/>
            <person name="Wang L."/>
            <person name="Wang Y."/>
            <person name="McGuire P.E."/>
            <person name="Liu S."/>
            <person name="Long H."/>
            <person name="Ramasamy R.K."/>
            <person name="Rodriguez J.C."/>
            <person name="Van S.L."/>
            <person name="Yuan L."/>
            <person name="Wang Z."/>
            <person name="Xia Z."/>
            <person name="Xiao L."/>
            <person name="Anderson O.D."/>
            <person name="Ouyang S."/>
            <person name="Liang Y."/>
            <person name="Zimin A.V."/>
            <person name="Pertea G."/>
            <person name="Qi P."/>
            <person name="Bennetzen J.L."/>
            <person name="Dai X."/>
            <person name="Dawson M.W."/>
            <person name="Muller H.G."/>
            <person name="Kugler K."/>
            <person name="Rivarola-Duarte L."/>
            <person name="Spannagl M."/>
            <person name="Mayer K.F.X."/>
            <person name="Lu F.H."/>
            <person name="Bevan M.W."/>
            <person name="Leroy P."/>
            <person name="Li P."/>
            <person name="You F.M."/>
            <person name="Sun Q."/>
            <person name="Liu Z."/>
            <person name="Lyons E."/>
            <person name="Wicker T."/>
            <person name="Salzberg S.L."/>
            <person name="Devos K.M."/>
            <person name="Dvorak J."/>
        </authorList>
    </citation>
    <scope>NUCLEOTIDE SEQUENCE [LARGE SCALE GENOMIC DNA]</scope>
    <source>
        <strain evidence="1">cv. AL8/78</strain>
    </source>
</reference>
<name>A0A453EAP2_AEGTS</name>
<reference evidence="2" key="1">
    <citation type="journal article" date="2014" name="Science">
        <title>Ancient hybridizations among the ancestral genomes of bread wheat.</title>
        <authorList>
            <consortium name="International Wheat Genome Sequencing Consortium,"/>
            <person name="Marcussen T."/>
            <person name="Sandve S.R."/>
            <person name="Heier L."/>
            <person name="Spannagl M."/>
            <person name="Pfeifer M."/>
            <person name="Jakobsen K.S."/>
            <person name="Wulff B.B."/>
            <person name="Steuernagel B."/>
            <person name="Mayer K.F."/>
            <person name="Olsen O.A."/>
        </authorList>
    </citation>
    <scope>NUCLEOTIDE SEQUENCE [LARGE SCALE GENOMIC DNA]</scope>
    <source>
        <strain evidence="2">cv. AL8/78</strain>
    </source>
</reference>